<keyword evidence="3" id="KW-1185">Reference proteome</keyword>
<dbReference type="Gene3D" id="3.90.960.10">
    <property type="entry name" value="YbaK/aminoacyl-tRNA synthetase-associated domain"/>
    <property type="match status" value="1"/>
</dbReference>
<gene>
    <name evidence="2" type="ORF">SMD31_05465</name>
</gene>
<organism evidence="2 3">
    <name type="scientific">Dongia rigui</name>
    <dbReference type="NCBI Taxonomy" id="940149"/>
    <lineage>
        <taxon>Bacteria</taxon>
        <taxon>Pseudomonadati</taxon>
        <taxon>Pseudomonadota</taxon>
        <taxon>Alphaproteobacteria</taxon>
        <taxon>Rhodospirillales</taxon>
        <taxon>Dongiaceae</taxon>
        <taxon>Dongia</taxon>
    </lineage>
</organism>
<protein>
    <submittedName>
        <fullName evidence="2">YbaK/EbsC family protein</fullName>
    </submittedName>
</protein>
<evidence type="ECO:0000313" key="3">
    <source>
        <dbReference type="Proteomes" id="UP001271769"/>
    </source>
</evidence>
<dbReference type="EMBL" id="JAXCLX010000001">
    <property type="protein sequence ID" value="MDY0871356.1"/>
    <property type="molecule type" value="Genomic_DNA"/>
</dbReference>
<dbReference type="CDD" id="cd04333">
    <property type="entry name" value="ProX_deacylase"/>
    <property type="match status" value="1"/>
</dbReference>
<feature type="domain" description="YbaK/aminoacyl-tRNA synthetase-associated" evidence="1">
    <location>
        <begin position="26"/>
        <end position="142"/>
    </location>
</feature>
<evidence type="ECO:0000313" key="2">
    <source>
        <dbReference type="EMBL" id="MDY0871356.1"/>
    </source>
</evidence>
<dbReference type="InterPro" id="IPR036754">
    <property type="entry name" value="YbaK/aa-tRNA-synt-asso_dom_sf"/>
</dbReference>
<name>A0ABU5DVL7_9PROT</name>
<proteinExistence type="predicted"/>
<evidence type="ECO:0000259" key="1">
    <source>
        <dbReference type="Pfam" id="PF04073"/>
    </source>
</evidence>
<dbReference type="Proteomes" id="UP001271769">
    <property type="component" value="Unassembled WGS sequence"/>
</dbReference>
<dbReference type="InterPro" id="IPR007214">
    <property type="entry name" value="YbaK/aa-tRNA-synth-assoc-dom"/>
</dbReference>
<dbReference type="PANTHER" id="PTHR30411:SF1">
    <property type="entry name" value="CYTOPLASMIC PROTEIN"/>
    <property type="match status" value="1"/>
</dbReference>
<accession>A0ABU5DVL7</accession>
<dbReference type="SUPFAM" id="SSF55826">
    <property type="entry name" value="YbaK/ProRS associated domain"/>
    <property type="match status" value="1"/>
</dbReference>
<sequence length="157" mass="15956">MSSVERVRAALAAAGLNAEIEEFDASTRTSADAAAAIGCEVAQIAKSLVFRAKESGKAVIVIASGTNRVDEKKVTALIGEKIGKADADFVRAETGFAIGGVAPVGHTGPVVLLIDADLMAFSEIWAAAGAPNAVFRLTPQQLSAMTGGSIADVKQSA</sequence>
<dbReference type="PANTHER" id="PTHR30411">
    <property type="entry name" value="CYTOPLASMIC PROTEIN"/>
    <property type="match status" value="1"/>
</dbReference>
<dbReference type="Pfam" id="PF04073">
    <property type="entry name" value="tRNA_edit"/>
    <property type="match status" value="1"/>
</dbReference>
<comment type="caution">
    <text evidence="2">The sequence shown here is derived from an EMBL/GenBank/DDBJ whole genome shotgun (WGS) entry which is preliminary data.</text>
</comment>
<reference evidence="2 3" key="1">
    <citation type="journal article" date="2013" name="Antonie Van Leeuwenhoek">
        <title>Dongia rigui sp. nov., isolated from freshwater of a large wetland in Korea.</title>
        <authorList>
            <person name="Baik K.S."/>
            <person name="Hwang Y.M."/>
            <person name="Choi J.S."/>
            <person name="Kwon J."/>
            <person name="Seong C.N."/>
        </authorList>
    </citation>
    <scope>NUCLEOTIDE SEQUENCE [LARGE SCALE GENOMIC DNA]</scope>
    <source>
        <strain evidence="2 3">04SU4-P</strain>
    </source>
</reference>
<dbReference type="RefSeq" id="WP_320499787.1">
    <property type="nucleotide sequence ID" value="NZ_JAXCLX010000001.1"/>
</dbReference>